<evidence type="ECO:0000313" key="2">
    <source>
        <dbReference type="Proteomes" id="UP000070444"/>
    </source>
</evidence>
<evidence type="ECO:0008006" key="3">
    <source>
        <dbReference type="Google" id="ProtNLM"/>
    </source>
</evidence>
<dbReference type="OrthoDB" id="3264871at2759"/>
<accession>A0A137P586</accession>
<keyword evidence="2" id="KW-1185">Reference proteome</keyword>
<dbReference type="Gene3D" id="3.60.10.10">
    <property type="entry name" value="Endonuclease/exonuclease/phosphatase"/>
    <property type="match status" value="1"/>
</dbReference>
<dbReference type="AlphaFoldDB" id="A0A137P586"/>
<dbReference type="InterPro" id="IPR036691">
    <property type="entry name" value="Endo/exonu/phosph_ase_sf"/>
</dbReference>
<dbReference type="Proteomes" id="UP000070444">
    <property type="component" value="Unassembled WGS sequence"/>
</dbReference>
<sequence length="354" mass="40035">MSASISLYSLTLSCDYLTLPRNPLTVATLNVRGLASDDKWYTLLNLLDHIPSHIDIVALQNTGVPEIPTPDLLLGDMNLVVDKTFDRSPPAQFPSTGSIEYTTWTNILDLKDCALIYNRNTATRLVRILAKQKLFHRFTDIHTWPIRISDHRAIPPSMMEDASFISRALPYAQSYADGTHKLHNFKTLLTQTALEVGRVRRREKTRRTRAAANELYHLAANAPTNMVSLKDHGLNTGWAIFLDQEKAYDRVSWDYLSLLLNTIGFPPPILAWFNAQNFLPSGKSFKTPTTKPILLHILSHSTLMTPPSNCHPLSGEEHLPSMHHRLTRHLGSPYLPQHLHLHDAHLIQMLFPLG</sequence>
<name>A0A137P586_CONC2</name>
<gene>
    <name evidence="1" type="ORF">CONCODRAFT_7328</name>
</gene>
<reference evidence="1 2" key="1">
    <citation type="journal article" date="2015" name="Genome Biol. Evol.">
        <title>Phylogenomic analyses indicate that early fungi evolved digesting cell walls of algal ancestors of land plants.</title>
        <authorList>
            <person name="Chang Y."/>
            <person name="Wang S."/>
            <person name="Sekimoto S."/>
            <person name="Aerts A.L."/>
            <person name="Choi C."/>
            <person name="Clum A."/>
            <person name="LaButti K.M."/>
            <person name="Lindquist E.A."/>
            <person name="Yee Ngan C."/>
            <person name="Ohm R.A."/>
            <person name="Salamov A.A."/>
            <person name="Grigoriev I.V."/>
            <person name="Spatafora J.W."/>
            <person name="Berbee M.L."/>
        </authorList>
    </citation>
    <scope>NUCLEOTIDE SEQUENCE [LARGE SCALE GENOMIC DNA]</scope>
    <source>
        <strain evidence="1 2">NRRL 28638</strain>
    </source>
</reference>
<evidence type="ECO:0000313" key="1">
    <source>
        <dbReference type="EMBL" id="KXN70094.1"/>
    </source>
</evidence>
<proteinExistence type="predicted"/>
<organism evidence="1 2">
    <name type="scientific">Conidiobolus coronatus (strain ATCC 28846 / CBS 209.66 / NRRL 28638)</name>
    <name type="common">Delacroixia coronata</name>
    <dbReference type="NCBI Taxonomy" id="796925"/>
    <lineage>
        <taxon>Eukaryota</taxon>
        <taxon>Fungi</taxon>
        <taxon>Fungi incertae sedis</taxon>
        <taxon>Zoopagomycota</taxon>
        <taxon>Entomophthoromycotina</taxon>
        <taxon>Entomophthoromycetes</taxon>
        <taxon>Entomophthorales</taxon>
        <taxon>Ancylistaceae</taxon>
        <taxon>Conidiobolus</taxon>
    </lineage>
</organism>
<dbReference type="EMBL" id="KQ964512">
    <property type="protein sequence ID" value="KXN70094.1"/>
    <property type="molecule type" value="Genomic_DNA"/>
</dbReference>
<protein>
    <recommendedName>
        <fullName evidence="3">Reverse transcriptase domain-containing protein</fullName>
    </recommendedName>
</protein>